<reference evidence="5 6" key="1">
    <citation type="submission" date="2014-10" db="EMBL/GenBank/DDBJ databases">
        <title>Genome sequence of Ponticoccus sp. strain UMTAT08 isolated from clonal culture of toxic dinoflagellate Alexandrium tamiyavanichii.</title>
        <authorList>
            <person name="Gan H.Y."/>
            <person name="Muhd D.-D."/>
            <person name="Mohd Noor M.E."/>
            <person name="Yeong Y.S."/>
            <person name="Usup G."/>
        </authorList>
    </citation>
    <scope>NUCLEOTIDE SEQUENCE [LARGE SCALE GENOMIC DNA]</scope>
    <source>
        <strain evidence="5 6">UMTAT08</strain>
    </source>
</reference>
<evidence type="ECO:0000256" key="2">
    <source>
        <dbReference type="ARBA" id="ARBA00023125"/>
    </source>
</evidence>
<dbReference type="Gene3D" id="1.10.10.10">
    <property type="entry name" value="Winged helix-like DNA-binding domain superfamily/Winged helix DNA-binding domain"/>
    <property type="match status" value="1"/>
</dbReference>
<evidence type="ECO:0000313" key="6">
    <source>
        <dbReference type="Proteomes" id="UP000030960"/>
    </source>
</evidence>
<dbReference type="AlphaFoldDB" id="A0A0B3RTP0"/>
<dbReference type="Pfam" id="PF07729">
    <property type="entry name" value="FCD"/>
    <property type="match status" value="1"/>
</dbReference>
<dbReference type="InterPro" id="IPR036390">
    <property type="entry name" value="WH_DNA-bd_sf"/>
</dbReference>
<dbReference type="InterPro" id="IPR011711">
    <property type="entry name" value="GntR_C"/>
</dbReference>
<gene>
    <name evidence="5" type="ORF">OA50_05369</name>
</gene>
<dbReference type="InterPro" id="IPR000524">
    <property type="entry name" value="Tscrpt_reg_HTH_GntR"/>
</dbReference>
<dbReference type="SUPFAM" id="SSF48008">
    <property type="entry name" value="GntR ligand-binding domain-like"/>
    <property type="match status" value="1"/>
</dbReference>
<keyword evidence="1" id="KW-0805">Transcription regulation</keyword>
<dbReference type="PANTHER" id="PTHR43537">
    <property type="entry name" value="TRANSCRIPTIONAL REGULATOR, GNTR FAMILY"/>
    <property type="match status" value="1"/>
</dbReference>
<dbReference type="Pfam" id="PF00392">
    <property type="entry name" value="GntR"/>
    <property type="match status" value="1"/>
</dbReference>
<dbReference type="RefSeq" id="WP_043146600.1">
    <property type="nucleotide sequence ID" value="NZ_JSUQ01000031.1"/>
</dbReference>
<dbReference type="PANTHER" id="PTHR43537:SF24">
    <property type="entry name" value="GLUCONATE OPERON TRANSCRIPTIONAL REPRESSOR"/>
    <property type="match status" value="1"/>
</dbReference>
<dbReference type="CDD" id="cd07377">
    <property type="entry name" value="WHTH_GntR"/>
    <property type="match status" value="1"/>
</dbReference>
<proteinExistence type="predicted"/>
<keyword evidence="6" id="KW-1185">Reference proteome</keyword>
<protein>
    <submittedName>
        <fullName evidence="5">GntR family transcriptional regulator</fullName>
    </submittedName>
</protein>
<dbReference type="SMART" id="SM00895">
    <property type="entry name" value="FCD"/>
    <property type="match status" value="1"/>
</dbReference>
<evidence type="ECO:0000313" key="5">
    <source>
        <dbReference type="EMBL" id="KHQ50138.1"/>
    </source>
</evidence>
<name>A0A0B3RTP0_9RHOB</name>
<evidence type="ECO:0000259" key="4">
    <source>
        <dbReference type="PROSITE" id="PS50949"/>
    </source>
</evidence>
<dbReference type="SUPFAM" id="SSF46785">
    <property type="entry name" value="Winged helix' DNA-binding domain"/>
    <property type="match status" value="1"/>
</dbReference>
<feature type="domain" description="HTH gntR-type" evidence="4">
    <location>
        <begin position="10"/>
        <end position="77"/>
    </location>
</feature>
<keyword evidence="2" id="KW-0238">DNA-binding</keyword>
<accession>A0A0B3RTP0</accession>
<dbReference type="EMBL" id="JSUQ01000031">
    <property type="protein sequence ID" value="KHQ50138.1"/>
    <property type="molecule type" value="Genomic_DNA"/>
</dbReference>
<dbReference type="Proteomes" id="UP000030960">
    <property type="component" value="Unassembled WGS sequence"/>
</dbReference>
<organism evidence="5 6">
    <name type="scientific">Mameliella alba</name>
    <dbReference type="NCBI Taxonomy" id="561184"/>
    <lineage>
        <taxon>Bacteria</taxon>
        <taxon>Pseudomonadati</taxon>
        <taxon>Pseudomonadota</taxon>
        <taxon>Alphaproteobacteria</taxon>
        <taxon>Rhodobacterales</taxon>
        <taxon>Roseobacteraceae</taxon>
        <taxon>Mameliella</taxon>
    </lineage>
</organism>
<dbReference type="GO" id="GO:0003677">
    <property type="term" value="F:DNA binding"/>
    <property type="evidence" value="ECO:0007669"/>
    <property type="project" value="UniProtKB-KW"/>
</dbReference>
<evidence type="ECO:0000256" key="3">
    <source>
        <dbReference type="ARBA" id="ARBA00023163"/>
    </source>
</evidence>
<dbReference type="InterPro" id="IPR008920">
    <property type="entry name" value="TF_FadR/GntR_C"/>
</dbReference>
<dbReference type="GO" id="GO:0003700">
    <property type="term" value="F:DNA-binding transcription factor activity"/>
    <property type="evidence" value="ECO:0007669"/>
    <property type="project" value="InterPro"/>
</dbReference>
<evidence type="ECO:0000256" key="1">
    <source>
        <dbReference type="ARBA" id="ARBA00023015"/>
    </source>
</evidence>
<comment type="caution">
    <text evidence="5">The sequence shown here is derived from an EMBL/GenBank/DDBJ whole genome shotgun (WGS) entry which is preliminary data.</text>
</comment>
<sequence length="233" mass="26797">MAKNDEFNREPLAAQVHNALREEIISGQLEGNQRIDASHYAKSWSISTTPIRDAFKQLEMEGLLRVSPRRGVFVKEVNWKELKEIYEVRMAIECTAIRLATPNIPSERSQAALKAYHAAQSADSDTRATLLREADFHVHELAMEFCGNERLQRMAEGIHDLVRWSRQTLIRKLPRPYEDTLKEHIEICEAVCDGDSERAASSMRRHLENTLERIRDFLGVQVANDDLEEECQP</sequence>
<keyword evidence="3" id="KW-0804">Transcription</keyword>
<dbReference type="Gene3D" id="1.20.120.530">
    <property type="entry name" value="GntR ligand-binding domain-like"/>
    <property type="match status" value="1"/>
</dbReference>
<dbReference type="OrthoDB" id="7620579at2"/>
<dbReference type="InterPro" id="IPR036388">
    <property type="entry name" value="WH-like_DNA-bd_sf"/>
</dbReference>
<dbReference type="SMART" id="SM00345">
    <property type="entry name" value="HTH_GNTR"/>
    <property type="match status" value="1"/>
</dbReference>
<dbReference type="PROSITE" id="PS50949">
    <property type="entry name" value="HTH_GNTR"/>
    <property type="match status" value="1"/>
</dbReference>